<dbReference type="PATRIC" id="fig|423471.3.peg.5452"/>
<evidence type="ECO:0000313" key="3">
    <source>
        <dbReference type="Proteomes" id="UP000003477"/>
    </source>
</evidence>
<dbReference type="EMBL" id="AESD01001030">
    <property type="protein sequence ID" value="EHJ09393.1"/>
    <property type="molecule type" value="Genomic_DNA"/>
</dbReference>
<dbReference type="AlphaFoldDB" id="G5JEJ6"/>
<feature type="region of interest" description="Disordered" evidence="1">
    <location>
        <begin position="106"/>
        <end position="131"/>
    </location>
</feature>
<organism evidence="2 3">
    <name type="scientific">Crocosphaera watsonii WH 0003</name>
    <dbReference type="NCBI Taxonomy" id="423471"/>
    <lineage>
        <taxon>Bacteria</taxon>
        <taxon>Bacillati</taxon>
        <taxon>Cyanobacteriota</taxon>
        <taxon>Cyanophyceae</taxon>
        <taxon>Oscillatoriophycideae</taxon>
        <taxon>Chroococcales</taxon>
        <taxon>Aphanothecaceae</taxon>
        <taxon>Crocosphaera</taxon>
    </lineage>
</organism>
<feature type="compositionally biased region" description="Acidic residues" evidence="1">
    <location>
        <begin position="115"/>
        <end position="131"/>
    </location>
</feature>
<dbReference type="Proteomes" id="UP000003477">
    <property type="component" value="Unassembled WGS sequence"/>
</dbReference>
<accession>G5JEJ6</accession>
<sequence length="131" mass="15457">MNEQVQKDESRQKPKQVSINFRWQPCETTDDGLLAKYIKASRFLTPKDQMIQTTRIFWLTVAVWQSGDYEQEELEELGRRSIRELQQQIERIARITNLTDEFNLSSSVENNQSISDDDEDDDGEMEDFEMS</sequence>
<dbReference type="RefSeq" id="WP_007313562.1">
    <property type="nucleotide sequence ID" value="NZ_AESD01001030.1"/>
</dbReference>
<gene>
    <name evidence="2" type="ORF">CWATWH0003_B183</name>
</gene>
<reference evidence="2 3" key="1">
    <citation type="journal article" date="2011" name="Front. Microbiol.">
        <title>Two Strains of Crocosphaera watsonii with Highly Conserved Genomes are Distinguished by Strain-Specific Features.</title>
        <authorList>
            <person name="Bench S.R."/>
            <person name="Ilikchyan I.N."/>
            <person name="Tripp H.J."/>
            <person name="Zehr J.P."/>
        </authorList>
    </citation>
    <scope>NUCLEOTIDE SEQUENCE [LARGE SCALE GENOMIC DNA]</scope>
    <source>
        <strain evidence="2 3">WH 0003</strain>
    </source>
</reference>
<protein>
    <submittedName>
        <fullName evidence="2">Uncharacterized protein</fullName>
    </submittedName>
</protein>
<proteinExistence type="predicted"/>
<dbReference type="GeneID" id="88769121"/>
<comment type="caution">
    <text evidence="2">The sequence shown here is derived from an EMBL/GenBank/DDBJ whole genome shotgun (WGS) entry which is preliminary data.</text>
</comment>
<name>G5JEJ6_CROWT</name>
<evidence type="ECO:0000256" key="1">
    <source>
        <dbReference type="SAM" id="MobiDB-lite"/>
    </source>
</evidence>
<evidence type="ECO:0000313" key="2">
    <source>
        <dbReference type="EMBL" id="EHJ09393.1"/>
    </source>
</evidence>